<dbReference type="EMBL" id="JASFZW010000008">
    <property type="protein sequence ID" value="KAK2076962.1"/>
    <property type="molecule type" value="Genomic_DNA"/>
</dbReference>
<dbReference type="Pfam" id="PF12896">
    <property type="entry name" value="ANAPC4"/>
    <property type="match status" value="1"/>
</dbReference>
<keyword evidence="9" id="KW-1185">Reference proteome</keyword>
<gene>
    <name evidence="8" type="ORF">QBZ16_005190</name>
</gene>
<dbReference type="InterPro" id="IPR024790">
    <property type="entry name" value="APC4_long_dom"/>
</dbReference>
<evidence type="ECO:0000256" key="4">
    <source>
        <dbReference type="ARBA" id="ARBA00022786"/>
    </source>
</evidence>
<dbReference type="GO" id="GO:0070979">
    <property type="term" value="P:protein K11-linked ubiquitination"/>
    <property type="evidence" value="ECO:0007669"/>
    <property type="project" value="TreeGrafter"/>
</dbReference>
<comment type="caution">
    <text evidence="8">The sequence shown here is derived from an EMBL/GenBank/DDBJ whole genome shotgun (WGS) entry which is preliminary data.</text>
</comment>
<evidence type="ECO:0000256" key="5">
    <source>
        <dbReference type="ARBA" id="ARBA00023306"/>
    </source>
</evidence>
<keyword evidence="2" id="KW-0132">Cell division</keyword>
<feature type="domain" description="Anaphase-promoting complex subunit 4 long" evidence="7">
    <location>
        <begin position="84"/>
        <end position="264"/>
    </location>
</feature>
<evidence type="ECO:0000259" key="6">
    <source>
        <dbReference type="Pfam" id="PF12894"/>
    </source>
</evidence>
<dbReference type="InterPro" id="IPR024977">
    <property type="entry name" value="Apc4-like_WD40_dom"/>
</dbReference>
<dbReference type="PANTHER" id="PTHR13260">
    <property type="entry name" value="ANAPHASE PROMOTING COMPLEX SUBUNIT 4 APC4"/>
    <property type="match status" value="1"/>
</dbReference>
<sequence>MDLIALVMDDHKLHVHRLNWQRLWVAALDDISVTALAWSWDGHHIILGTRDGAVVTVAAESGAVQRRSKLFSDGAAVVLLDWKRTMTQLDSWMRDCVEAWRKLCTEWAKASAQLASFQQTLLTSLENFGESGSAGDLFLALLREGQASDGLQQFLLADLAERGLRATSRAVDIAVLAIHEVLLSELVPTLQKMAFLLAELRGCVDLPDWAASFCVPAAEVQTIETFTLQLLISVDALRRDVVSDGAAYRAIFSWLLAVIQRLSEGLAADASAGAVLLHAPGSSDASPHWLAAHPASDGSVLVHRVASEAAPAVLATAPLDTCPAEAVVRCVSYGSDHLAALGQAPDGGAPALFLSPLHADAAPLRHRDLDDDFQASHVAVSASRRLAFVLSIDRVRSV</sequence>
<dbReference type="InterPro" id="IPR011047">
    <property type="entry name" value="Quinoprotein_ADH-like_sf"/>
</dbReference>
<feature type="domain" description="Anaphase-promoting complex subunit 4-like WD40" evidence="6">
    <location>
        <begin position="1"/>
        <end position="83"/>
    </location>
</feature>
<dbReference type="SUPFAM" id="SSF50998">
    <property type="entry name" value="Quinoprotein alcohol dehydrogenase-like"/>
    <property type="match status" value="1"/>
</dbReference>
<keyword evidence="5" id="KW-0131">Cell cycle</keyword>
<organism evidence="8 9">
    <name type="scientific">Prototheca wickerhamii</name>
    <dbReference type="NCBI Taxonomy" id="3111"/>
    <lineage>
        <taxon>Eukaryota</taxon>
        <taxon>Viridiplantae</taxon>
        <taxon>Chlorophyta</taxon>
        <taxon>core chlorophytes</taxon>
        <taxon>Trebouxiophyceae</taxon>
        <taxon>Chlorellales</taxon>
        <taxon>Chlorellaceae</taxon>
        <taxon>Prototheca</taxon>
    </lineage>
</organism>
<evidence type="ECO:0000256" key="2">
    <source>
        <dbReference type="ARBA" id="ARBA00022618"/>
    </source>
</evidence>
<dbReference type="GO" id="GO:0005680">
    <property type="term" value="C:anaphase-promoting complex"/>
    <property type="evidence" value="ECO:0007669"/>
    <property type="project" value="InterPro"/>
</dbReference>
<proteinExistence type="predicted"/>
<dbReference type="PANTHER" id="PTHR13260:SF0">
    <property type="entry name" value="ANAPHASE-PROMOTING COMPLEX SUBUNIT 4"/>
    <property type="match status" value="1"/>
</dbReference>
<evidence type="ECO:0000313" key="8">
    <source>
        <dbReference type="EMBL" id="KAK2076962.1"/>
    </source>
</evidence>
<protein>
    <recommendedName>
        <fullName evidence="1">Anaphase-promoting complex subunit 4</fullName>
    </recommendedName>
</protein>
<keyword evidence="3" id="KW-0498">Mitosis</keyword>
<dbReference type="Pfam" id="PF12894">
    <property type="entry name" value="ANAPC4_WD40"/>
    <property type="match status" value="1"/>
</dbReference>
<dbReference type="AlphaFoldDB" id="A0AAD9IIY8"/>
<dbReference type="InterPro" id="IPR024789">
    <property type="entry name" value="APC4"/>
</dbReference>
<dbReference type="Proteomes" id="UP001255856">
    <property type="component" value="Unassembled WGS sequence"/>
</dbReference>
<evidence type="ECO:0000313" key="9">
    <source>
        <dbReference type="Proteomes" id="UP001255856"/>
    </source>
</evidence>
<keyword evidence="4" id="KW-0833">Ubl conjugation pathway</keyword>
<dbReference type="GO" id="GO:0031145">
    <property type="term" value="P:anaphase-promoting complex-dependent catabolic process"/>
    <property type="evidence" value="ECO:0007669"/>
    <property type="project" value="InterPro"/>
</dbReference>
<evidence type="ECO:0000259" key="7">
    <source>
        <dbReference type="Pfam" id="PF12896"/>
    </source>
</evidence>
<dbReference type="GO" id="GO:0051301">
    <property type="term" value="P:cell division"/>
    <property type="evidence" value="ECO:0007669"/>
    <property type="project" value="UniProtKB-KW"/>
</dbReference>
<evidence type="ECO:0000256" key="3">
    <source>
        <dbReference type="ARBA" id="ARBA00022776"/>
    </source>
</evidence>
<evidence type="ECO:0000256" key="1">
    <source>
        <dbReference type="ARBA" id="ARBA00016067"/>
    </source>
</evidence>
<accession>A0AAD9IIY8</accession>
<dbReference type="GO" id="GO:0034399">
    <property type="term" value="C:nuclear periphery"/>
    <property type="evidence" value="ECO:0007669"/>
    <property type="project" value="TreeGrafter"/>
</dbReference>
<name>A0AAD9IIY8_PROWI</name>
<reference evidence="8" key="1">
    <citation type="submission" date="2021-01" db="EMBL/GenBank/DDBJ databases">
        <authorList>
            <person name="Eckstrom K.M.E."/>
        </authorList>
    </citation>
    <scope>NUCLEOTIDE SEQUENCE</scope>
    <source>
        <strain evidence="8">UVCC 0001</strain>
    </source>
</reference>